<dbReference type="InterPro" id="IPR050678">
    <property type="entry name" value="DNA_Partitioning_ATPase"/>
</dbReference>
<keyword evidence="3" id="KW-1185">Reference proteome</keyword>
<dbReference type="Proteomes" id="UP001057134">
    <property type="component" value="Chromosome"/>
</dbReference>
<dbReference type="CDD" id="cd02042">
    <property type="entry name" value="ParAB_family"/>
    <property type="match status" value="1"/>
</dbReference>
<reference evidence="2" key="1">
    <citation type="submission" date="2018-02" db="EMBL/GenBank/DDBJ databases">
        <authorList>
            <person name="Kim S.-K."/>
            <person name="Jung H.-I."/>
            <person name="Lee S.-W."/>
        </authorList>
    </citation>
    <scope>NUCLEOTIDE SEQUENCE</scope>
    <source>
        <strain evidence="2">SK3146</strain>
    </source>
</reference>
<reference evidence="2" key="2">
    <citation type="journal article" date="2021" name="J Anim Sci Technol">
        <title>Complete genome sequence of Paenibacillus konkukensis sp. nov. SK3146 as a potential probiotic strain.</title>
        <authorList>
            <person name="Jung H.I."/>
            <person name="Park S."/>
            <person name="Niu K.M."/>
            <person name="Lee S.W."/>
            <person name="Kothari D."/>
            <person name="Yi K.J."/>
            <person name="Kim S.K."/>
        </authorList>
    </citation>
    <scope>NUCLEOTIDE SEQUENCE</scope>
    <source>
        <strain evidence="2">SK3146</strain>
    </source>
</reference>
<dbReference type="InterPro" id="IPR027417">
    <property type="entry name" value="P-loop_NTPase"/>
</dbReference>
<dbReference type="EC" id="3.6.-.-" evidence="2"/>
<dbReference type="GO" id="GO:0016787">
    <property type="term" value="F:hydrolase activity"/>
    <property type="evidence" value="ECO:0007669"/>
    <property type="project" value="UniProtKB-KW"/>
</dbReference>
<proteinExistence type="predicted"/>
<dbReference type="Gene3D" id="3.40.50.300">
    <property type="entry name" value="P-loop containing nucleotide triphosphate hydrolases"/>
    <property type="match status" value="1"/>
</dbReference>
<sequence>MTNIITFYNHKGGVSKTTTIFNLAHYLSENNKKVLVVDADPQCNATEILLSRQIAMLDEEQYETGIDKEISGESLLEILKPRIEGEIPAINTQEIRVNRINDNIHLIRGDVSLSSIEDALAEAHIQRFSTKTHDKRTYVALGDFLTRFGEEQGYHFILIDVGPSSGALTRSCFLACDGFFIPTAPDRFNVQAIATLSSIIDRWMSEHQQIYNQFLELGLPIKHGKPKFLGTTIQQFKTLNGRPKPGYRLWMDRIPNNVLIKLFPVLRKHSTDKDLTCGLDENTITATDIPDFGTLAPLMQEYGKAVFQITQPETAIVTETGTPWGGGTWLDAQRRMNTYKTKYKTIADRLDLLL</sequence>
<evidence type="ECO:0000259" key="1">
    <source>
        <dbReference type="Pfam" id="PF13614"/>
    </source>
</evidence>
<evidence type="ECO:0000313" key="2">
    <source>
        <dbReference type="EMBL" id="UQZ84264.1"/>
    </source>
</evidence>
<dbReference type="PANTHER" id="PTHR13696:SF99">
    <property type="entry name" value="COBYRINIC ACID AC-DIAMIDE SYNTHASE"/>
    <property type="match status" value="1"/>
</dbReference>
<dbReference type="RefSeq" id="WP_249860045.1">
    <property type="nucleotide sequence ID" value="NZ_CP027059.1"/>
</dbReference>
<dbReference type="PANTHER" id="PTHR13696">
    <property type="entry name" value="P-LOOP CONTAINING NUCLEOSIDE TRIPHOSPHATE HYDROLASE"/>
    <property type="match status" value="1"/>
</dbReference>
<dbReference type="SUPFAM" id="SSF52540">
    <property type="entry name" value="P-loop containing nucleoside triphosphate hydrolases"/>
    <property type="match status" value="1"/>
</dbReference>
<organism evidence="2 3">
    <name type="scientific">Paenibacillus konkukensis</name>
    <dbReference type="NCBI Taxonomy" id="2020716"/>
    <lineage>
        <taxon>Bacteria</taxon>
        <taxon>Bacillati</taxon>
        <taxon>Bacillota</taxon>
        <taxon>Bacilli</taxon>
        <taxon>Bacillales</taxon>
        <taxon>Paenibacillaceae</taxon>
        <taxon>Paenibacillus</taxon>
    </lineage>
</organism>
<name>A0ABY4RP63_9BACL</name>
<dbReference type="EMBL" id="CP027059">
    <property type="protein sequence ID" value="UQZ84264.1"/>
    <property type="molecule type" value="Genomic_DNA"/>
</dbReference>
<evidence type="ECO:0000313" key="3">
    <source>
        <dbReference type="Proteomes" id="UP001057134"/>
    </source>
</evidence>
<keyword evidence="2" id="KW-0378">Hydrolase</keyword>
<gene>
    <name evidence="2" type="primary">soj_1</name>
    <name evidence="2" type="ORF">SK3146_03497</name>
</gene>
<feature type="domain" description="AAA" evidence="1">
    <location>
        <begin position="3"/>
        <end position="206"/>
    </location>
</feature>
<dbReference type="Pfam" id="PF13614">
    <property type="entry name" value="AAA_31"/>
    <property type="match status" value="1"/>
</dbReference>
<accession>A0ABY4RP63</accession>
<dbReference type="InterPro" id="IPR025669">
    <property type="entry name" value="AAA_dom"/>
</dbReference>
<protein>
    <submittedName>
        <fullName evidence="2">Chromosome-partitioning ATPase Soj</fullName>
        <ecNumber evidence="2">3.6.-.-</ecNumber>
    </submittedName>
</protein>